<reference evidence="10 11" key="1">
    <citation type="submission" date="2024-10" db="EMBL/GenBank/DDBJ databases">
        <authorList>
            <person name="Topkara A.R."/>
            <person name="Saygin H."/>
        </authorList>
    </citation>
    <scope>NUCLEOTIDE SEQUENCE [LARGE SCALE GENOMIC DNA]</scope>
    <source>
        <strain evidence="10 11">M3C6</strain>
    </source>
</reference>
<comment type="caution">
    <text evidence="10">The sequence shown here is derived from an EMBL/GenBank/DDBJ whole genome shotgun (WGS) entry which is preliminary data.</text>
</comment>
<dbReference type="CDD" id="cd06582">
    <property type="entry name" value="TM_PBP1_LivH_like"/>
    <property type="match status" value="1"/>
</dbReference>
<dbReference type="InterPro" id="IPR001851">
    <property type="entry name" value="ABC_transp_permease"/>
</dbReference>
<evidence type="ECO:0000256" key="1">
    <source>
        <dbReference type="ARBA" id="ARBA00004651"/>
    </source>
</evidence>
<name>A0ABW7AIA3_9ACTN</name>
<accession>A0ABW7AIA3</accession>
<keyword evidence="7 9" id="KW-0472">Membrane</keyword>
<sequence>MVSLLLQGVALGVLTGGLYALLASGLSLYFGVMRVVMVAHPAFLFLAAYLTYTVHTTLGVDPFLALPVTVPLFFVLGVAVQRLLVARLAPESLAMMSVLLTFGIALTIEGLLGTFYTGSYKSVSMEYATRSLTIGGVHLPYDKIIAFGVAAVTLAILFAVLVKSRFGQSLRATIQHREAARLVGIQTERVAGYGFGVGLATAAVGGAVLALITPFFPASHWVWIGKLMAIIVVGGLGSVVGAALAAVLLGLVEGVVLVTVDATWATMMFYVFLFLTLLARPQGLFGGRLAHRF</sequence>
<dbReference type="PANTHER" id="PTHR11795:SF445">
    <property type="entry name" value="AMINO ACID ABC TRANSPORTER PERMEASE PROTEIN"/>
    <property type="match status" value="1"/>
</dbReference>
<keyword evidence="4 9" id="KW-0812">Transmembrane</keyword>
<keyword evidence="3" id="KW-1003">Cell membrane</keyword>
<feature type="transmembrane region" description="Helical" evidence="9">
    <location>
        <begin position="144"/>
        <end position="162"/>
    </location>
</feature>
<keyword evidence="2" id="KW-0813">Transport</keyword>
<evidence type="ECO:0000313" key="10">
    <source>
        <dbReference type="EMBL" id="MFG1706844.1"/>
    </source>
</evidence>
<organism evidence="10 11">
    <name type="scientific">Nonomuraea marmarensis</name>
    <dbReference type="NCBI Taxonomy" id="3351344"/>
    <lineage>
        <taxon>Bacteria</taxon>
        <taxon>Bacillati</taxon>
        <taxon>Actinomycetota</taxon>
        <taxon>Actinomycetes</taxon>
        <taxon>Streptosporangiales</taxon>
        <taxon>Streptosporangiaceae</taxon>
        <taxon>Nonomuraea</taxon>
    </lineage>
</organism>
<feature type="transmembrane region" description="Helical" evidence="9">
    <location>
        <begin position="228"/>
        <end position="249"/>
    </location>
</feature>
<feature type="transmembrane region" description="Helical" evidence="9">
    <location>
        <begin position="190"/>
        <end position="216"/>
    </location>
</feature>
<protein>
    <submittedName>
        <fullName evidence="10">Branched-chain amino acid ABC transporter permease</fullName>
    </submittedName>
</protein>
<comment type="subcellular location">
    <subcellularLocation>
        <location evidence="1">Cell membrane</location>
        <topology evidence="1">Multi-pass membrane protein</topology>
    </subcellularLocation>
</comment>
<evidence type="ECO:0000256" key="7">
    <source>
        <dbReference type="ARBA" id="ARBA00023136"/>
    </source>
</evidence>
<evidence type="ECO:0000256" key="6">
    <source>
        <dbReference type="ARBA" id="ARBA00022989"/>
    </source>
</evidence>
<dbReference type="InterPro" id="IPR052157">
    <property type="entry name" value="BCAA_transport_permease"/>
</dbReference>
<feature type="transmembrane region" description="Helical" evidence="9">
    <location>
        <begin position="6"/>
        <end position="28"/>
    </location>
</feature>
<evidence type="ECO:0000313" key="11">
    <source>
        <dbReference type="Proteomes" id="UP001603978"/>
    </source>
</evidence>
<feature type="transmembrane region" description="Helical" evidence="9">
    <location>
        <begin position="35"/>
        <end position="52"/>
    </location>
</feature>
<gene>
    <name evidence="10" type="ORF">ACFLIM_27000</name>
</gene>
<comment type="similarity">
    <text evidence="8">Belongs to the binding-protein-dependent transport system permease family. LivHM subfamily.</text>
</comment>
<evidence type="ECO:0000256" key="5">
    <source>
        <dbReference type="ARBA" id="ARBA00022970"/>
    </source>
</evidence>
<feature type="transmembrane region" description="Helical" evidence="9">
    <location>
        <begin position="97"/>
        <end position="116"/>
    </location>
</feature>
<evidence type="ECO:0000256" key="2">
    <source>
        <dbReference type="ARBA" id="ARBA00022448"/>
    </source>
</evidence>
<keyword evidence="11" id="KW-1185">Reference proteome</keyword>
<keyword evidence="5" id="KW-0029">Amino-acid transport</keyword>
<proteinExistence type="inferred from homology"/>
<evidence type="ECO:0000256" key="8">
    <source>
        <dbReference type="ARBA" id="ARBA00037998"/>
    </source>
</evidence>
<feature type="transmembrane region" description="Helical" evidence="9">
    <location>
        <begin position="64"/>
        <end position="85"/>
    </location>
</feature>
<evidence type="ECO:0000256" key="4">
    <source>
        <dbReference type="ARBA" id="ARBA00022692"/>
    </source>
</evidence>
<dbReference type="PANTHER" id="PTHR11795">
    <property type="entry name" value="BRANCHED-CHAIN AMINO ACID TRANSPORT SYSTEM PERMEASE PROTEIN LIVH"/>
    <property type="match status" value="1"/>
</dbReference>
<dbReference type="Pfam" id="PF02653">
    <property type="entry name" value="BPD_transp_2"/>
    <property type="match status" value="1"/>
</dbReference>
<evidence type="ECO:0000256" key="9">
    <source>
        <dbReference type="SAM" id="Phobius"/>
    </source>
</evidence>
<dbReference type="RefSeq" id="WP_393170059.1">
    <property type="nucleotide sequence ID" value="NZ_JBICRM010000017.1"/>
</dbReference>
<keyword evidence="6 9" id="KW-1133">Transmembrane helix</keyword>
<evidence type="ECO:0000256" key="3">
    <source>
        <dbReference type="ARBA" id="ARBA00022475"/>
    </source>
</evidence>
<dbReference type="Proteomes" id="UP001603978">
    <property type="component" value="Unassembled WGS sequence"/>
</dbReference>
<feature type="transmembrane region" description="Helical" evidence="9">
    <location>
        <begin position="256"/>
        <end position="279"/>
    </location>
</feature>
<dbReference type="EMBL" id="JBICRM010000017">
    <property type="protein sequence ID" value="MFG1706844.1"/>
    <property type="molecule type" value="Genomic_DNA"/>
</dbReference>